<dbReference type="CDD" id="cd16927">
    <property type="entry name" value="HATPase_Hsp90-like"/>
    <property type="match status" value="1"/>
</dbReference>
<dbReference type="SMART" id="SM00387">
    <property type="entry name" value="HATPase_c"/>
    <property type="match status" value="1"/>
</dbReference>
<reference evidence="8 9" key="1">
    <citation type="submission" date="2010-08" db="EMBL/GenBank/DDBJ databases">
        <authorList>
            <person name="Durkin A.S."/>
            <person name="Madupu R."/>
            <person name="Torralba M."/>
            <person name="Gillis M."/>
            <person name="Methe B."/>
            <person name="Sutton G."/>
            <person name="Nelson K.E."/>
        </authorList>
    </citation>
    <scope>NUCLEOTIDE SEQUENCE [LARGE SCALE GENOMIC DNA]</scope>
    <source>
        <strain evidence="8 9">PB189-T1-4</strain>
    </source>
</reference>
<evidence type="ECO:0000313" key="8">
    <source>
        <dbReference type="EMBL" id="EFL43908.1"/>
    </source>
</evidence>
<protein>
    <recommendedName>
        <fullName evidence="5">Chaperone protein HtpG</fullName>
    </recommendedName>
    <alternativeName>
        <fullName evidence="5">Heat shock protein HtpG</fullName>
    </alternativeName>
    <alternativeName>
        <fullName evidence="5">High temperature protein G</fullName>
    </alternativeName>
</protein>
<accession>A0ABN0AZF6</accession>
<comment type="function">
    <text evidence="5">Molecular chaperone. Has ATPase activity.</text>
</comment>
<dbReference type="HAMAP" id="MF_00505">
    <property type="entry name" value="HSP90"/>
    <property type="match status" value="1"/>
</dbReference>
<feature type="domain" description="Histidine kinase/HSP90-like ATPase" evidence="7">
    <location>
        <begin position="22"/>
        <end position="209"/>
    </location>
</feature>
<proteinExistence type="inferred from homology"/>
<keyword evidence="3 5" id="KW-0067">ATP-binding</keyword>
<dbReference type="Gene3D" id="3.30.230.80">
    <property type="match status" value="1"/>
</dbReference>
<feature type="region of interest" description="Disordered" evidence="6">
    <location>
        <begin position="104"/>
        <end position="131"/>
    </location>
</feature>
<dbReference type="InterPro" id="IPR019805">
    <property type="entry name" value="Heat_shock_protein_90_CS"/>
</dbReference>
<evidence type="ECO:0000256" key="1">
    <source>
        <dbReference type="ARBA" id="ARBA00008239"/>
    </source>
</evidence>
<dbReference type="InterPro" id="IPR036890">
    <property type="entry name" value="HATPase_C_sf"/>
</dbReference>
<keyword evidence="9" id="KW-1185">Reference proteome</keyword>
<dbReference type="InterPro" id="IPR020575">
    <property type="entry name" value="Hsp90_N"/>
</dbReference>
<evidence type="ECO:0000313" key="9">
    <source>
        <dbReference type="Proteomes" id="UP000004431"/>
    </source>
</evidence>
<dbReference type="SUPFAM" id="SSF54211">
    <property type="entry name" value="Ribosomal protein S5 domain 2-like"/>
    <property type="match status" value="1"/>
</dbReference>
<dbReference type="Pfam" id="PF00183">
    <property type="entry name" value="HSP90"/>
    <property type="match status" value="1"/>
</dbReference>
<comment type="caution">
    <text evidence="5">Lacks conserved residue(s) required for the propagation of feature annotation.</text>
</comment>
<dbReference type="InterPro" id="IPR003594">
    <property type="entry name" value="HATPase_dom"/>
</dbReference>
<dbReference type="PROSITE" id="PS00298">
    <property type="entry name" value="HSP90"/>
    <property type="match status" value="1"/>
</dbReference>
<dbReference type="Proteomes" id="UP000004431">
    <property type="component" value="Unassembled WGS sequence"/>
</dbReference>
<dbReference type="Pfam" id="PF13589">
    <property type="entry name" value="HATPase_c_3"/>
    <property type="match status" value="1"/>
</dbReference>
<comment type="similarity">
    <text evidence="1 5">Belongs to the heat shock protein 90 family.</text>
</comment>
<name>A0ABN0AZF6_9ACTN</name>
<gene>
    <name evidence="5 8" type="primary">htpG</name>
    <name evidence="8" type="ORF">HMPREF9248_0212</name>
</gene>
<comment type="subunit">
    <text evidence="5">Homodimer.</text>
</comment>
<dbReference type="Gene3D" id="3.40.50.11260">
    <property type="match status" value="1"/>
</dbReference>
<comment type="subcellular location">
    <subcellularLocation>
        <location evidence="5">Cytoplasm</location>
    </subcellularLocation>
</comment>
<dbReference type="Gene3D" id="1.20.120.790">
    <property type="entry name" value="Heat shock protein 90, C-terminal domain"/>
    <property type="match status" value="1"/>
</dbReference>
<dbReference type="PANTHER" id="PTHR11528">
    <property type="entry name" value="HEAT SHOCK PROTEIN 90 FAMILY MEMBER"/>
    <property type="match status" value="1"/>
</dbReference>
<dbReference type="SUPFAM" id="SSF55874">
    <property type="entry name" value="ATPase domain of HSP90 chaperone/DNA topoisomerase II/histidine kinase"/>
    <property type="match status" value="1"/>
</dbReference>
<keyword evidence="5" id="KW-0346">Stress response</keyword>
<sequence length="700" mass="77846">MQQFKTESKKLLDLMINSIYTNKEIFLRELISNASDAIDKLCFKSLTDSAITVDPSSLAIRIAIDKDKRTLTISDNGCGMSKDELDEYLGTIAHSGSELFKNATQQGKSAGTHAAGQSGADNAAEKSADADAAEKPGDIDIIGQFGVGFYSAFMVASRVRVVSRAINADSAWAWESNGVDGYEITQVTDARQDVADHGSDVILYLKPTSDSDDTDRYLSEWTIKELVEHYSNYIHHPVQMNVTKQRELPRPKDAPEDYKPAFEEYTELETLNSMMPIWKRAHSDVTQQEYADFYHNTFHDWSDPERVISFHAEGGITYDALLFIPKEAPFDLYSKDYEKGLALYSSNVLIQEKCSELLPDYYNFVRGVVDSPDISLNISRETLQQNAQLKSIARRVEKKIHAELVSMLKNDRSTYEAFFEHFGRGLKFGIYSSYGMKAGDLGELMLFYSARDKKLISLADYVAAMPKGQDTIYYAAGTSTERLAQQPMVASALSHGFDVLLCTQDIDEFMFGVWRSYHAQLPVVADGAAQDASAKDADVKDAQDTATKTEEKDLTFTNVSKAGLNFASDDEKKQAQTAQDEHKELFGALKEALADDVSDVRVSAELQDFPARISADGEVSLEMERVLAQNPQAADAPRAKRVLEINATHPVFAKLVAAQAAHDTEKLHDYANLLLNQALLVEGLEIKNPAQFARDICKLM</sequence>
<organism evidence="8 9">
    <name type="scientific">Fannyhessea vaginae PB189-T1-4</name>
    <dbReference type="NCBI Taxonomy" id="866774"/>
    <lineage>
        <taxon>Bacteria</taxon>
        <taxon>Bacillati</taxon>
        <taxon>Actinomycetota</taxon>
        <taxon>Coriobacteriia</taxon>
        <taxon>Coriobacteriales</taxon>
        <taxon>Atopobiaceae</taxon>
        <taxon>Fannyhessea</taxon>
    </lineage>
</organism>
<dbReference type="PRINTS" id="PR00775">
    <property type="entry name" value="HEATSHOCK90"/>
</dbReference>
<dbReference type="InterPro" id="IPR020568">
    <property type="entry name" value="Ribosomal_Su5_D2-typ_SF"/>
</dbReference>
<dbReference type="RefSeq" id="WP_006304360.1">
    <property type="nucleotide sequence ID" value="NZ_AEDQ01000027.1"/>
</dbReference>
<comment type="caution">
    <text evidence="8">The sequence shown here is derived from an EMBL/GenBank/DDBJ whole genome shotgun (WGS) entry which is preliminary data.</text>
</comment>
<evidence type="ECO:0000256" key="4">
    <source>
        <dbReference type="ARBA" id="ARBA00023186"/>
    </source>
</evidence>
<evidence type="ECO:0000256" key="3">
    <source>
        <dbReference type="ARBA" id="ARBA00022840"/>
    </source>
</evidence>
<evidence type="ECO:0000259" key="7">
    <source>
        <dbReference type="SMART" id="SM00387"/>
    </source>
</evidence>
<dbReference type="InterPro" id="IPR001404">
    <property type="entry name" value="Hsp90_fam"/>
</dbReference>
<evidence type="ECO:0000256" key="2">
    <source>
        <dbReference type="ARBA" id="ARBA00022741"/>
    </source>
</evidence>
<evidence type="ECO:0000256" key="6">
    <source>
        <dbReference type="SAM" id="MobiDB-lite"/>
    </source>
</evidence>
<feature type="region of interest" description="C" evidence="5">
    <location>
        <begin position="626"/>
        <end position="700"/>
    </location>
</feature>
<dbReference type="EMBL" id="AEDQ01000027">
    <property type="protein sequence ID" value="EFL43908.1"/>
    <property type="molecule type" value="Genomic_DNA"/>
</dbReference>
<keyword evidence="5" id="KW-0963">Cytoplasm</keyword>
<dbReference type="NCBIfam" id="NF003555">
    <property type="entry name" value="PRK05218.1"/>
    <property type="match status" value="1"/>
</dbReference>
<evidence type="ECO:0000256" key="5">
    <source>
        <dbReference type="HAMAP-Rule" id="MF_00505"/>
    </source>
</evidence>
<keyword evidence="4 5" id="KW-0143">Chaperone</keyword>
<dbReference type="SUPFAM" id="SSF110942">
    <property type="entry name" value="HSP90 C-terminal domain"/>
    <property type="match status" value="1"/>
</dbReference>
<keyword evidence="2 5" id="KW-0547">Nucleotide-binding</keyword>
<feature type="region of interest" description="A; substrate-binding" evidence="5">
    <location>
        <begin position="1"/>
        <end position="380"/>
    </location>
</feature>
<dbReference type="Gene3D" id="3.30.565.10">
    <property type="entry name" value="Histidine kinase-like ATPase, C-terminal domain"/>
    <property type="match status" value="1"/>
</dbReference>
<dbReference type="PIRSF" id="PIRSF002583">
    <property type="entry name" value="Hsp90"/>
    <property type="match status" value="1"/>
</dbReference>
<dbReference type="InterPro" id="IPR037196">
    <property type="entry name" value="HSP90_C"/>
</dbReference>